<evidence type="ECO:0000256" key="1">
    <source>
        <dbReference type="SAM" id="MobiDB-lite"/>
    </source>
</evidence>
<evidence type="ECO:0000259" key="2">
    <source>
        <dbReference type="Pfam" id="PF18008"/>
    </source>
</evidence>
<feature type="compositionally biased region" description="Basic and acidic residues" evidence="1">
    <location>
        <begin position="270"/>
        <end position="293"/>
    </location>
</feature>
<name>A0ABU8SLZ8_9LACO</name>
<evidence type="ECO:0000313" key="3">
    <source>
        <dbReference type="EMBL" id="MEJ6400921.1"/>
    </source>
</evidence>
<dbReference type="Proteomes" id="UP001370590">
    <property type="component" value="Unassembled WGS sequence"/>
</dbReference>
<proteinExistence type="predicted"/>
<reference evidence="3 4" key="1">
    <citation type="submission" date="2023-10" db="EMBL/GenBank/DDBJ databases">
        <title>Nicoliella lavandulae sp. nov. isolated from Lavandula angustifolia flowers.</title>
        <authorList>
            <person name="Alcantara C."/>
            <person name="Zuniga M."/>
            <person name="Landete J.M."/>
            <person name="Monedero V."/>
        </authorList>
    </citation>
    <scope>NUCLEOTIDE SEQUENCE [LARGE SCALE GENOMIC DNA]</scope>
    <source>
        <strain evidence="3 4">Es01</strain>
    </source>
</reference>
<dbReference type="Pfam" id="PF18008">
    <property type="entry name" value="Bac_RepA_C"/>
    <property type="match status" value="1"/>
</dbReference>
<accession>A0ABU8SLZ8</accession>
<keyword evidence="4" id="KW-1185">Reference proteome</keyword>
<evidence type="ECO:0000313" key="4">
    <source>
        <dbReference type="Proteomes" id="UP001370590"/>
    </source>
</evidence>
<feature type="region of interest" description="Disordered" evidence="1">
    <location>
        <begin position="265"/>
        <end position="293"/>
    </location>
</feature>
<sequence>MQFIMVDIDLIKNKNISNDEIIAYSLLCDRMKSSRTSQNFFDVKMSDYYVIYTLEEMAESLKVSIRKVSQIFAGLVKKGFLTKKKQFSRADKLFLPKMKSANQQNLQSKPAESASPKMQNMQPNQSQVNQKNQSEIDTVNTKQLKKSKIIEKWKNAVSGKLKLNQLVIDQILKFTNQDVKKAHRLIGIIINAKTNVAKNNGLLNSPISRFESNVNLGAKLATKLNHVFSYIPAKLEAQAKYLTCAMKKFFLEAFGLKKDELVQPVAKSSNDNRDLRPSWMKNPDELKPEPFSKEEVTAVEKKLAKIRSKRKNNKVNNLV</sequence>
<dbReference type="InterPro" id="IPR041151">
    <property type="entry name" value="Bac_RepA_C"/>
</dbReference>
<feature type="domain" description="Replication initiator protein A C-terminal" evidence="2">
    <location>
        <begin position="170"/>
        <end position="252"/>
    </location>
</feature>
<protein>
    <recommendedName>
        <fullName evidence="2">Replication initiator protein A C-terminal domain-containing protein</fullName>
    </recommendedName>
</protein>
<feature type="region of interest" description="Disordered" evidence="1">
    <location>
        <begin position="102"/>
        <end position="137"/>
    </location>
</feature>
<dbReference type="EMBL" id="JAWMWH010000003">
    <property type="protein sequence ID" value="MEJ6400921.1"/>
    <property type="molecule type" value="Genomic_DNA"/>
</dbReference>
<gene>
    <name evidence="3" type="ORF">R4146_07160</name>
</gene>
<organism evidence="3 4">
    <name type="scientific">Nicoliella lavandulae</name>
    <dbReference type="NCBI Taxonomy" id="3082954"/>
    <lineage>
        <taxon>Bacteria</taxon>
        <taxon>Bacillati</taxon>
        <taxon>Bacillota</taxon>
        <taxon>Bacilli</taxon>
        <taxon>Lactobacillales</taxon>
        <taxon>Lactobacillaceae</taxon>
        <taxon>Nicoliella</taxon>
    </lineage>
</organism>
<comment type="caution">
    <text evidence="3">The sequence shown here is derived from an EMBL/GenBank/DDBJ whole genome shotgun (WGS) entry which is preliminary data.</text>
</comment>
<dbReference type="RefSeq" id="WP_339960773.1">
    <property type="nucleotide sequence ID" value="NZ_JAWMWH010000003.1"/>
</dbReference>